<sequence length="87" mass="10154">MQFVFVCSISSLQFLYVIDYLLSDHYTLQSGHCCLFSIIDITIKIVIDIAILIVFLLHRQLGFKVFFKRKVHCRWQLQPDASSAFPN</sequence>
<dbReference type="STRING" id="150146.SAMN05443667_1038"/>
<evidence type="ECO:0000313" key="2">
    <source>
        <dbReference type="EMBL" id="SEA25566.1"/>
    </source>
</evidence>
<feature type="transmembrane region" description="Helical" evidence="1">
    <location>
        <begin position="35"/>
        <end position="57"/>
    </location>
</feature>
<name>A0A1H3ZP73_9FLAO</name>
<dbReference type="AlphaFoldDB" id="A0A1H3ZP73"/>
<gene>
    <name evidence="2" type="ORF">SAMN05443667_1038</name>
</gene>
<accession>A0A1H3ZP73</accession>
<keyword evidence="1" id="KW-1133">Transmembrane helix</keyword>
<evidence type="ECO:0000256" key="1">
    <source>
        <dbReference type="SAM" id="Phobius"/>
    </source>
</evidence>
<keyword evidence="1" id="KW-0812">Transmembrane</keyword>
<evidence type="ECO:0000313" key="3">
    <source>
        <dbReference type="Proteomes" id="UP000198951"/>
    </source>
</evidence>
<keyword evidence="3" id="KW-1185">Reference proteome</keyword>
<organism evidence="2 3">
    <name type="scientific">Flavobacterium gillisiae</name>
    <dbReference type="NCBI Taxonomy" id="150146"/>
    <lineage>
        <taxon>Bacteria</taxon>
        <taxon>Pseudomonadati</taxon>
        <taxon>Bacteroidota</taxon>
        <taxon>Flavobacteriia</taxon>
        <taxon>Flavobacteriales</taxon>
        <taxon>Flavobacteriaceae</taxon>
        <taxon>Flavobacterium</taxon>
    </lineage>
</organism>
<proteinExistence type="predicted"/>
<reference evidence="3" key="1">
    <citation type="submission" date="2016-10" db="EMBL/GenBank/DDBJ databases">
        <authorList>
            <person name="Varghese N."/>
            <person name="Submissions S."/>
        </authorList>
    </citation>
    <scope>NUCLEOTIDE SEQUENCE [LARGE SCALE GENOMIC DNA]</scope>
    <source>
        <strain evidence="3">DSM 22376</strain>
    </source>
</reference>
<protein>
    <submittedName>
        <fullName evidence="2">Uncharacterized protein</fullName>
    </submittedName>
</protein>
<keyword evidence="1" id="KW-0472">Membrane</keyword>
<dbReference type="EMBL" id="FNRD01000003">
    <property type="protein sequence ID" value="SEA25566.1"/>
    <property type="molecule type" value="Genomic_DNA"/>
</dbReference>
<dbReference type="Proteomes" id="UP000198951">
    <property type="component" value="Unassembled WGS sequence"/>
</dbReference>